<dbReference type="Proteomes" id="UP000800200">
    <property type="component" value="Unassembled WGS sequence"/>
</dbReference>
<organism evidence="1 2">
    <name type="scientific">Zopfia rhizophila CBS 207.26</name>
    <dbReference type="NCBI Taxonomy" id="1314779"/>
    <lineage>
        <taxon>Eukaryota</taxon>
        <taxon>Fungi</taxon>
        <taxon>Dikarya</taxon>
        <taxon>Ascomycota</taxon>
        <taxon>Pezizomycotina</taxon>
        <taxon>Dothideomycetes</taxon>
        <taxon>Dothideomycetes incertae sedis</taxon>
        <taxon>Zopfiaceae</taxon>
        <taxon>Zopfia</taxon>
    </lineage>
</organism>
<gene>
    <name evidence="1" type="ORF">K469DRAFT_804391</name>
</gene>
<keyword evidence="2" id="KW-1185">Reference proteome</keyword>
<sequence>MMTCKKKKYKVYRRDKGPPTKQSQITEEVWKWTKRDTDKADKALAKAIYSSGVPFSFISHLPAIVVENPAFHQFLKCLRPSYTPPSCKKLTGPLLEETYKETKKKMNLVLQKSSSTGIAKLTVS</sequence>
<protein>
    <submittedName>
        <fullName evidence="1">Uncharacterized protein</fullName>
    </submittedName>
</protein>
<accession>A0A6A6EKL3</accession>
<dbReference type="OrthoDB" id="2443487at2759"/>
<dbReference type="EMBL" id="ML994616">
    <property type="protein sequence ID" value="KAF2191695.1"/>
    <property type="molecule type" value="Genomic_DNA"/>
</dbReference>
<dbReference type="AlphaFoldDB" id="A0A6A6EKL3"/>
<proteinExistence type="predicted"/>
<evidence type="ECO:0000313" key="1">
    <source>
        <dbReference type="EMBL" id="KAF2191695.1"/>
    </source>
</evidence>
<reference evidence="1" key="1">
    <citation type="journal article" date="2020" name="Stud. Mycol.">
        <title>101 Dothideomycetes genomes: a test case for predicting lifestyles and emergence of pathogens.</title>
        <authorList>
            <person name="Haridas S."/>
            <person name="Albert R."/>
            <person name="Binder M."/>
            <person name="Bloem J."/>
            <person name="Labutti K."/>
            <person name="Salamov A."/>
            <person name="Andreopoulos B."/>
            <person name="Baker S."/>
            <person name="Barry K."/>
            <person name="Bills G."/>
            <person name="Bluhm B."/>
            <person name="Cannon C."/>
            <person name="Castanera R."/>
            <person name="Culley D."/>
            <person name="Daum C."/>
            <person name="Ezra D."/>
            <person name="Gonzalez J."/>
            <person name="Henrissat B."/>
            <person name="Kuo A."/>
            <person name="Liang C."/>
            <person name="Lipzen A."/>
            <person name="Lutzoni F."/>
            <person name="Magnuson J."/>
            <person name="Mondo S."/>
            <person name="Nolan M."/>
            <person name="Ohm R."/>
            <person name="Pangilinan J."/>
            <person name="Park H.-J."/>
            <person name="Ramirez L."/>
            <person name="Alfaro M."/>
            <person name="Sun H."/>
            <person name="Tritt A."/>
            <person name="Yoshinaga Y."/>
            <person name="Zwiers L.-H."/>
            <person name="Turgeon B."/>
            <person name="Goodwin S."/>
            <person name="Spatafora J."/>
            <person name="Crous P."/>
            <person name="Grigoriev I."/>
        </authorList>
    </citation>
    <scope>NUCLEOTIDE SEQUENCE</scope>
    <source>
        <strain evidence="1">CBS 207.26</strain>
    </source>
</reference>
<evidence type="ECO:0000313" key="2">
    <source>
        <dbReference type="Proteomes" id="UP000800200"/>
    </source>
</evidence>
<name>A0A6A6EKL3_9PEZI</name>